<dbReference type="AlphaFoldDB" id="A0AAP0HAS2"/>
<name>A0AAP0HAS2_9ASTR</name>
<dbReference type="NCBIfam" id="TIGR01640">
    <property type="entry name" value="F_box_assoc_1"/>
    <property type="match status" value="1"/>
</dbReference>
<dbReference type="InterPro" id="IPR050796">
    <property type="entry name" value="SCF_F-box_component"/>
</dbReference>
<dbReference type="InterPro" id="IPR013187">
    <property type="entry name" value="F-box-assoc_dom_typ3"/>
</dbReference>
<evidence type="ECO:0000313" key="3">
    <source>
        <dbReference type="Proteomes" id="UP001408789"/>
    </source>
</evidence>
<dbReference type="SUPFAM" id="SSF81383">
    <property type="entry name" value="F-box domain"/>
    <property type="match status" value="1"/>
</dbReference>
<evidence type="ECO:0000259" key="1">
    <source>
        <dbReference type="PROSITE" id="PS50181"/>
    </source>
</evidence>
<dbReference type="Gene3D" id="1.20.1280.50">
    <property type="match status" value="1"/>
</dbReference>
<organism evidence="2 3">
    <name type="scientific">Deinandra increscens subsp. villosa</name>
    <dbReference type="NCBI Taxonomy" id="3103831"/>
    <lineage>
        <taxon>Eukaryota</taxon>
        <taxon>Viridiplantae</taxon>
        <taxon>Streptophyta</taxon>
        <taxon>Embryophyta</taxon>
        <taxon>Tracheophyta</taxon>
        <taxon>Spermatophyta</taxon>
        <taxon>Magnoliopsida</taxon>
        <taxon>eudicotyledons</taxon>
        <taxon>Gunneridae</taxon>
        <taxon>Pentapetalae</taxon>
        <taxon>asterids</taxon>
        <taxon>campanulids</taxon>
        <taxon>Asterales</taxon>
        <taxon>Asteraceae</taxon>
        <taxon>Asteroideae</taxon>
        <taxon>Heliantheae alliance</taxon>
        <taxon>Madieae</taxon>
        <taxon>Madiinae</taxon>
        <taxon>Deinandra</taxon>
    </lineage>
</organism>
<comment type="caution">
    <text evidence="2">The sequence shown here is derived from an EMBL/GenBank/DDBJ whole genome shotgun (WGS) entry which is preliminary data.</text>
</comment>
<gene>
    <name evidence="2" type="ORF">SSX86_001397</name>
</gene>
<dbReference type="PANTHER" id="PTHR31672:SF13">
    <property type="entry name" value="F-BOX PROTEIN CPR30-LIKE"/>
    <property type="match status" value="1"/>
</dbReference>
<evidence type="ECO:0000313" key="2">
    <source>
        <dbReference type="EMBL" id="KAK9079724.1"/>
    </source>
</evidence>
<dbReference type="Pfam" id="PF08268">
    <property type="entry name" value="FBA_3"/>
    <property type="match status" value="1"/>
</dbReference>
<dbReference type="PROSITE" id="PS50181">
    <property type="entry name" value="FBOX"/>
    <property type="match status" value="1"/>
</dbReference>
<dbReference type="CDD" id="cd22157">
    <property type="entry name" value="F-box_AtFBW1-like"/>
    <property type="match status" value="1"/>
</dbReference>
<dbReference type="EMBL" id="JBCNJP010000003">
    <property type="protein sequence ID" value="KAK9079724.1"/>
    <property type="molecule type" value="Genomic_DNA"/>
</dbReference>
<feature type="domain" description="F-box" evidence="1">
    <location>
        <begin position="8"/>
        <end position="54"/>
    </location>
</feature>
<dbReference type="SMART" id="SM00256">
    <property type="entry name" value="FBOX"/>
    <property type="match status" value="1"/>
</dbReference>
<keyword evidence="3" id="KW-1185">Reference proteome</keyword>
<proteinExistence type="predicted"/>
<accession>A0AAP0HAS2</accession>
<dbReference type="InterPro" id="IPR036047">
    <property type="entry name" value="F-box-like_dom_sf"/>
</dbReference>
<protein>
    <recommendedName>
        <fullName evidence="1">F-box domain-containing protein</fullName>
    </recommendedName>
</protein>
<dbReference type="InterPro" id="IPR017451">
    <property type="entry name" value="F-box-assoc_interact_dom"/>
</dbReference>
<dbReference type="Proteomes" id="UP001408789">
    <property type="component" value="Unassembled WGS sequence"/>
</dbReference>
<dbReference type="InterPro" id="IPR001810">
    <property type="entry name" value="F-box_dom"/>
</dbReference>
<dbReference type="Pfam" id="PF00646">
    <property type="entry name" value="F-box"/>
    <property type="match status" value="1"/>
</dbReference>
<dbReference type="PANTHER" id="PTHR31672">
    <property type="entry name" value="BNACNNG10540D PROTEIN"/>
    <property type="match status" value="1"/>
</dbReference>
<sequence>MSASKLPAISVPALPSEIIEAILTLLPAKSLGRFKSVSKTWNSLISDPKFIKKNLQHHPQTPTKLILLSDTDSLQYSLDTNQFLPYLNINNNDDDDDIPATAVKEVSFRFKEIFGSCNGLVLAKDENDTIFMINPATQDRFEVPLPPFVLPDDIDLIVWYGFGYDSSTDDYKVVSLTIWYLRREYEPYSMDTYVSLYSLRNNSWNKLSNSSHFFGLHADSPVVINQSSYQWFNDFSTISAFSFTTEEFSEFRLQFLDLFKNRLVQFYDLVDIGGKLGVFLRVGGGGFEMWVMEDVGTNTWTRVCFHEFKDLRDRLKPVCLVEGSYRDIILDVKGDVLVFNIDDGRSRNVRIEGGPAGGFTVLGTYAESLESPKRILTPP</sequence>
<reference evidence="2 3" key="1">
    <citation type="submission" date="2024-04" db="EMBL/GenBank/DDBJ databases">
        <title>The reference genome of an endangered Asteraceae, Deinandra increscens subsp. villosa, native to the Central Coast of California.</title>
        <authorList>
            <person name="Guilliams M."/>
            <person name="Hasenstab-Lehman K."/>
            <person name="Meyer R."/>
            <person name="Mcevoy S."/>
        </authorList>
    </citation>
    <scope>NUCLEOTIDE SEQUENCE [LARGE SCALE GENOMIC DNA]</scope>
    <source>
        <tissue evidence="2">Leaf</tissue>
    </source>
</reference>